<dbReference type="CDD" id="cd12148">
    <property type="entry name" value="fungal_TF_MHR"/>
    <property type="match status" value="1"/>
</dbReference>
<reference evidence="10" key="1">
    <citation type="submission" date="2023-03" db="EMBL/GenBank/DDBJ databases">
        <title>Massive genome expansion in bonnet fungi (Mycena s.s.) driven by repeated elements and novel gene families across ecological guilds.</title>
        <authorList>
            <consortium name="Lawrence Berkeley National Laboratory"/>
            <person name="Harder C.B."/>
            <person name="Miyauchi S."/>
            <person name="Viragh M."/>
            <person name="Kuo A."/>
            <person name="Thoen E."/>
            <person name="Andreopoulos B."/>
            <person name="Lu D."/>
            <person name="Skrede I."/>
            <person name="Drula E."/>
            <person name="Henrissat B."/>
            <person name="Morin E."/>
            <person name="Kohler A."/>
            <person name="Barry K."/>
            <person name="LaButti K."/>
            <person name="Morin E."/>
            <person name="Salamov A."/>
            <person name="Lipzen A."/>
            <person name="Mereny Z."/>
            <person name="Hegedus B."/>
            <person name="Baldrian P."/>
            <person name="Stursova M."/>
            <person name="Weitz H."/>
            <person name="Taylor A."/>
            <person name="Grigoriev I.V."/>
            <person name="Nagy L.G."/>
            <person name="Martin F."/>
            <person name="Kauserud H."/>
        </authorList>
    </citation>
    <scope>NUCLEOTIDE SEQUENCE</scope>
    <source>
        <strain evidence="10">9284</strain>
    </source>
</reference>
<dbReference type="PANTHER" id="PTHR31313">
    <property type="entry name" value="TY1 ENHANCER ACTIVATOR"/>
    <property type="match status" value="1"/>
</dbReference>
<keyword evidence="7" id="KW-0539">Nucleus</keyword>
<evidence type="ECO:0000256" key="8">
    <source>
        <dbReference type="SAM" id="MobiDB-lite"/>
    </source>
</evidence>
<dbReference type="Pfam" id="PF00172">
    <property type="entry name" value="Zn_clus"/>
    <property type="match status" value="1"/>
</dbReference>
<feature type="domain" description="Zn(2)-C6 fungal-type" evidence="9">
    <location>
        <begin position="46"/>
        <end position="80"/>
    </location>
</feature>
<evidence type="ECO:0000256" key="3">
    <source>
        <dbReference type="ARBA" id="ARBA00022833"/>
    </source>
</evidence>
<feature type="compositionally biased region" description="Low complexity" evidence="8">
    <location>
        <begin position="250"/>
        <end position="268"/>
    </location>
</feature>
<dbReference type="SMART" id="SM00066">
    <property type="entry name" value="GAL4"/>
    <property type="match status" value="1"/>
</dbReference>
<dbReference type="InterPro" id="IPR007219">
    <property type="entry name" value="XnlR_reg_dom"/>
</dbReference>
<keyword evidence="11" id="KW-1185">Reference proteome</keyword>
<keyword evidence="3" id="KW-0862">Zinc</keyword>
<feature type="region of interest" description="Disordered" evidence="8">
    <location>
        <begin position="827"/>
        <end position="854"/>
    </location>
</feature>
<evidence type="ECO:0000256" key="1">
    <source>
        <dbReference type="ARBA" id="ARBA00004123"/>
    </source>
</evidence>
<dbReference type="InterPro" id="IPR001138">
    <property type="entry name" value="Zn2Cys6_DnaBD"/>
</dbReference>
<evidence type="ECO:0000313" key="11">
    <source>
        <dbReference type="Proteomes" id="UP001221142"/>
    </source>
</evidence>
<feature type="region of interest" description="Disordered" evidence="8">
    <location>
        <begin position="245"/>
        <end position="308"/>
    </location>
</feature>
<evidence type="ECO:0000256" key="6">
    <source>
        <dbReference type="ARBA" id="ARBA00023163"/>
    </source>
</evidence>
<feature type="region of interest" description="Disordered" evidence="8">
    <location>
        <begin position="1"/>
        <end position="37"/>
    </location>
</feature>
<dbReference type="GO" id="GO:0005634">
    <property type="term" value="C:nucleus"/>
    <property type="evidence" value="ECO:0007669"/>
    <property type="project" value="UniProtKB-SubCell"/>
</dbReference>
<evidence type="ECO:0000313" key="10">
    <source>
        <dbReference type="EMBL" id="KAJ7628726.1"/>
    </source>
</evidence>
<evidence type="ECO:0000256" key="2">
    <source>
        <dbReference type="ARBA" id="ARBA00022723"/>
    </source>
</evidence>
<dbReference type="SMART" id="SM00906">
    <property type="entry name" value="Fungal_trans"/>
    <property type="match status" value="1"/>
</dbReference>
<name>A0AAD7BSI6_9AGAR</name>
<keyword evidence="4" id="KW-0805">Transcription regulation</keyword>
<organism evidence="10 11">
    <name type="scientific">Roridomyces roridus</name>
    <dbReference type="NCBI Taxonomy" id="1738132"/>
    <lineage>
        <taxon>Eukaryota</taxon>
        <taxon>Fungi</taxon>
        <taxon>Dikarya</taxon>
        <taxon>Basidiomycota</taxon>
        <taxon>Agaricomycotina</taxon>
        <taxon>Agaricomycetes</taxon>
        <taxon>Agaricomycetidae</taxon>
        <taxon>Agaricales</taxon>
        <taxon>Marasmiineae</taxon>
        <taxon>Mycenaceae</taxon>
        <taxon>Roridomyces</taxon>
    </lineage>
</organism>
<evidence type="ECO:0000256" key="5">
    <source>
        <dbReference type="ARBA" id="ARBA00023125"/>
    </source>
</evidence>
<keyword evidence="5" id="KW-0238">DNA-binding</keyword>
<protein>
    <submittedName>
        <fullName evidence="10">Fungal-specific transcription factor domain-containing protein</fullName>
    </submittedName>
</protein>
<keyword evidence="6" id="KW-0804">Transcription</keyword>
<dbReference type="GO" id="GO:0000981">
    <property type="term" value="F:DNA-binding transcription factor activity, RNA polymerase II-specific"/>
    <property type="evidence" value="ECO:0007669"/>
    <property type="project" value="InterPro"/>
</dbReference>
<feature type="compositionally biased region" description="Acidic residues" evidence="8">
    <location>
        <begin position="16"/>
        <end position="26"/>
    </location>
</feature>
<dbReference type="AlphaFoldDB" id="A0AAD7BSI6"/>
<dbReference type="InterPro" id="IPR036864">
    <property type="entry name" value="Zn2-C6_fun-type_DNA-bd_sf"/>
</dbReference>
<sequence>MSWPAGTPVYTLPFADYDDDEIEDDQPPTASGKDKDRLIRRRSSKACDQCRKAKCKCERSSNAPGAACRACVLVGTECTFLGPSRKRGPPKGYIDAIEARLHQTEALVGILLSAARGDARARSVLHDLGEDPLARAIITRIDHSAYGPAGRVSSRSRTNSPRGHPRNSASAATDVEHAASTHPSHEWMDRVTAHMLRRAREARRPTRPFEGSSPARREGSQQGFSAGEREQHFRDSQLISQPLPPQRALFRSGPPSSGGSFHSGPHSRAGSPGAGSEADRESDVDVDMGHVTRDGDGSTPADDSGLAGAVGQLSLNEDKQVRYHGKVSGLHLLARRAAENGNGHEQGQEDKEELGKNVGGIWRFPKARVWPAAPSPDRDDDEGEVGPDGLPPRATQEALLARYFTHVHPSFPVVHKAAVLDGVRSGAIIRHPECSILSRTPRPPPLLLLVMYALAARHAPQPPGPARTKYMWPAGDAFLFRAKALLDSSYASSRASTCAALLLMGFREIGIGAMAQAWIYIGMAVRMAQDLGLHRDADGWARVGKDDGKLFSPWEIAERRRIWYACVIMDKYVSTYIGRPLAICERDFDTSLPSENDVEEMEQWPGVGADAEDLPVSITSRPGHIISCFNASARVSIILSQIVQSIYALRPAASRHAELIVLDEQLEKWLLALPAHLRHDPAVRTSGEVPLPHVLTLHMQYWCAALLLHRPFSSPGPEEGDVRGNAEKSYELCAAAANHITTIAVLYADTYTLKHCPVFHCYYIFTASIMHVTSLSAHPSDPQARMGLTKCMDALREMEIIWPAAARALELLRGAQATLANPELVSNNTQSIRRKRSATQSLEDRPFVPSSSQSGPENFVAVRPYVQVYQPNGHYGMEQPRSSYYPQPPSPYERWQSESAPGPMGAGALAYQGTVSTAVMGPAYSTGLVEERSHRVAPQEGEPRYEHQQQQFWGEYAFPHVGSGYSAGLAVHHPGEQQMYGNTMQDQYNMYSHQ</sequence>
<dbReference type="PANTHER" id="PTHR31313:SF78">
    <property type="entry name" value="TRANSCRIPTION FACTOR DOMAIN-CONTAINING PROTEIN"/>
    <property type="match status" value="1"/>
</dbReference>
<feature type="compositionally biased region" description="Basic and acidic residues" evidence="8">
    <location>
        <begin position="277"/>
        <end position="296"/>
    </location>
</feature>
<dbReference type="GO" id="GO:0003677">
    <property type="term" value="F:DNA binding"/>
    <property type="evidence" value="ECO:0007669"/>
    <property type="project" value="UniProtKB-KW"/>
</dbReference>
<dbReference type="Proteomes" id="UP001221142">
    <property type="component" value="Unassembled WGS sequence"/>
</dbReference>
<feature type="region of interest" description="Disordered" evidence="8">
    <location>
        <begin position="146"/>
        <end position="233"/>
    </location>
</feature>
<dbReference type="PROSITE" id="PS00463">
    <property type="entry name" value="ZN2_CY6_FUNGAL_1"/>
    <property type="match status" value="1"/>
</dbReference>
<dbReference type="Pfam" id="PF04082">
    <property type="entry name" value="Fungal_trans"/>
    <property type="match status" value="1"/>
</dbReference>
<dbReference type="EMBL" id="JARKIF010000010">
    <property type="protein sequence ID" value="KAJ7628726.1"/>
    <property type="molecule type" value="Genomic_DNA"/>
</dbReference>
<dbReference type="CDD" id="cd00067">
    <property type="entry name" value="GAL4"/>
    <property type="match status" value="1"/>
</dbReference>
<feature type="compositionally biased region" description="Polar residues" evidence="8">
    <location>
        <begin position="153"/>
        <end position="171"/>
    </location>
</feature>
<feature type="compositionally biased region" description="Basic and acidic residues" evidence="8">
    <location>
        <begin position="174"/>
        <end position="204"/>
    </location>
</feature>
<dbReference type="Gene3D" id="4.10.240.10">
    <property type="entry name" value="Zn(2)-C6 fungal-type DNA-binding domain"/>
    <property type="match status" value="1"/>
</dbReference>
<dbReference type="SUPFAM" id="SSF57701">
    <property type="entry name" value="Zn2/Cys6 DNA-binding domain"/>
    <property type="match status" value="1"/>
</dbReference>
<evidence type="ECO:0000259" key="9">
    <source>
        <dbReference type="PROSITE" id="PS50048"/>
    </source>
</evidence>
<dbReference type="InterPro" id="IPR051615">
    <property type="entry name" value="Transcr_Regulatory_Elem"/>
</dbReference>
<comment type="caution">
    <text evidence="10">The sequence shown here is derived from an EMBL/GenBank/DDBJ whole genome shotgun (WGS) entry which is preliminary data.</text>
</comment>
<accession>A0AAD7BSI6</accession>
<evidence type="ECO:0000256" key="4">
    <source>
        <dbReference type="ARBA" id="ARBA00023015"/>
    </source>
</evidence>
<dbReference type="GO" id="GO:0006351">
    <property type="term" value="P:DNA-templated transcription"/>
    <property type="evidence" value="ECO:0007669"/>
    <property type="project" value="InterPro"/>
</dbReference>
<proteinExistence type="predicted"/>
<dbReference type="GO" id="GO:0008270">
    <property type="term" value="F:zinc ion binding"/>
    <property type="evidence" value="ECO:0007669"/>
    <property type="project" value="InterPro"/>
</dbReference>
<comment type="subcellular location">
    <subcellularLocation>
        <location evidence="1">Nucleus</location>
    </subcellularLocation>
</comment>
<feature type="region of interest" description="Disordered" evidence="8">
    <location>
        <begin position="369"/>
        <end position="392"/>
    </location>
</feature>
<keyword evidence="2" id="KW-0479">Metal-binding</keyword>
<gene>
    <name evidence="10" type="ORF">FB45DRAFT_749164</name>
</gene>
<dbReference type="PROSITE" id="PS50048">
    <property type="entry name" value="ZN2_CY6_FUNGAL_2"/>
    <property type="match status" value="1"/>
</dbReference>
<evidence type="ECO:0000256" key="7">
    <source>
        <dbReference type="ARBA" id="ARBA00023242"/>
    </source>
</evidence>